<feature type="compositionally biased region" description="Basic and acidic residues" evidence="1">
    <location>
        <begin position="1"/>
        <end position="12"/>
    </location>
</feature>
<organism evidence="2 3">
    <name type="scientific">Colletotrichum musicola</name>
    <dbReference type="NCBI Taxonomy" id="2175873"/>
    <lineage>
        <taxon>Eukaryota</taxon>
        <taxon>Fungi</taxon>
        <taxon>Dikarya</taxon>
        <taxon>Ascomycota</taxon>
        <taxon>Pezizomycotina</taxon>
        <taxon>Sordariomycetes</taxon>
        <taxon>Hypocreomycetidae</taxon>
        <taxon>Glomerellales</taxon>
        <taxon>Glomerellaceae</taxon>
        <taxon>Colletotrichum</taxon>
        <taxon>Colletotrichum orchidearum species complex</taxon>
    </lineage>
</organism>
<dbReference type="EMBL" id="WIGM01000137">
    <property type="protein sequence ID" value="KAF6837840.1"/>
    <property type="molecule type" value="Genomic_DNA"/>
</dbReference>
<proteinExistence type="predicted"/>
<accession>A0A8H6KV35</accession>
<keyword evidence="3" id="KW-1185">Reference proteome</keyword>
<feature type="compositionally biased region" description="Pro residues" evidence="1">
    <location>
        <begin position="37"/>
        <end position="49"/>
    </location>
</feature>
<reference evidence="2" key="1">
    <citation type="journal article" date="2020" name="Phytopathology">
        <title>Genome Sequence Resources of Colletotrichum truncatum, C. plurivorum, C. musicola, and C. sojae: Four Species Pathogenic to Soybean (Glycine max).</title>
        <authorList>
            <person name="Rogerio F."/>
            <person name="Boufleur T.R."/>
            <person name="Ciampi-Guillardi M."/>
            <person name="Sukno S.A."/>
            <person name="Thon M.R."/>
            <person name="Massola Junior N.S."/>
            <person name="Baroncelli R."/>
        </authorList>
    </citation>
    <scope>NUCLEOTIDE SEQUENCE</scope>
    <source>
        <strain evidence="2">LFN0074</strain>
    </source>
</reference>
<comment type="caution">
    <text evidence="2">The sequence shown here is derived from an EMBL/GenBank/DDBJ whole genome shotgun (WGS) entry which is preliminary data.</text>
</comment>
<dbReference type="Proteomes" id="UP000639643">
    <property type="component" value="Unassembled WGS sequence"/>
</dbReference>
<evidence type="ECO:0000256" key="1">
    <source>
        <dbReference type="SAM" id="MobiDB-lite"/>
    </source>
</evidence>
<gene>
    <name evidence="2" type="ORF">CMUS01_04875</name>
</gene>
<feature type="region of interest" description="Disordered" evidence="1">
    <location>
        <begin position="1"/>
        <end position="85"/>
    </location>
</feature>
<name>A0A8H6KV35_9PEZI</name>
<protein>
    <submittedName>
        <fullName evidence="2">Uncharacterized protein</fullName>
    </submittedName>
</protein>
<evidence type="ECO:0000313" key="3">
    <source>
        <dbReference type="Proteomes" id="UP000639643"/>
    </source>
</evidence>
<evidence type="ECO:0000313" key="2">
    <source>
        <dbReference type="EMBL" id="KAF6837840.1"/>
    </source>
</evidence>
<dbReference type="AlphaFoldDB" id="A0A8H6KV35"/>
<sequence>MSRLADGCRHSQENLQRASSIGRAGCGTPGQIWYPAGRPPPPPPSPPPSSHRFGLKAARPADGDGSRKKHHQSASARPESAAGFRLALRETRGPSQPHLFLPTALSCCCMSLGGHRQEYYGW</sequence>